<organism evidence="4 5">
    <name type="scientific">Cloeon dipterum</name>
    <dbReference type="NCBI Taxonomy" id="197152"/>
    <lineage>
        <taxon>Eukaryota</taxon>
        <taxon>Metazoa</taxon>
        <taxon>Ecdysozoa</taxon>
        <taxon>Arthropoda</taxon>
        <taxon>Hexapoda</taxon>
        <taxon>Insecta</taxon>
        <taxon>Pterygota</taxon>
        <taxon>Palaeoptera</taxon>
        <taxon>Ephemeroptera</taxon>
        <taxon>Pisciforma</taxon>
        <taxon>Baetidae</taxon>
        <taxon>Cloeon</taxon>
    </lineage>
</organism>
<proteinExistence type="predicted"/>
<feature type="transmembrane region" description="Helical" evidence="2">
    <location>
        <begin position="144"/>
        <end position="167"/>
    </location>
</feature>
<evidence type="ECO:0000256" key="3">
    <source>
        <dbReference type="SAM" id="SignalP"/>
    </source>
</evidence>
<evidence type="ECO:0000313" key="4">
    <source>
        <dbReference type="EMBL" id="CAB3376946.1"/>
    </source>
</evidence>
<keyword evidence="2" id="KW-1133">Transmembrane helix</keyword>
<sequence length="197" mass="22440">MQSGGKFQLVLISICLQIFTCSSSSLTFQHRNFSSWEILIGANEKEFQYDFCRYDASENIERCKNKARATVDIGNKCNCSVNHTENAKADSVYFTMNCNNQTLDGLMGGCPQKLTITYEHGDVFHPDPDASAETPHTCDMHDKILIIFVLLFSLSLVVNVVLGISLFMHRKKEPPLDWENREKLNEHKQTDEHSDDE</sequence>
<keyword evidence="2" id="KW-0812">Transmembrane</keyword>
<dbReference type="Proteomes" id="UP000494165">
    <property type="component" value="Unassembled WGS sequence"/>
</dbReference>
<keyword evidence="5" id="KW-1185">Reference proteome</keyword>
<keyword evidence="2" id="KW-0472">Membrane</keyword>
<feature type="chain" id="PRO_5035841198" evidence="3">
    <location>
        <begin position="25"/>
        <end position="197"/>
    </location>
</feature>
<protein>
    <submittedName>
        <fullName evidence="4">Uncharacterized protein</fullName>
    </submittedName>
</protein>
<name>A0A8S1D486_9INSE</name>
<dbReference type="AlphaFoldDB" id="A0A8S1D486"/>
<dbReference type="EMBL" id="CADEPI010000137">
    <property type="protein sequence ID" value="CAB3376946.1"/>
    <property type="molecule type" value="Genomic_DNA"/>
</dbReference>
<accession>A0A8S1D486</accession>
<evidence type="ECO:0000256" key="2">
    <source>
        <dbReference type="SAM" id="Phobius"/>
    </source>
</evidence>
<keyword evidence="3" id="KW-0732">Signal</keyword>
<gene>
    <name evidence="4" type="ORF">CLODIP_2_CD10120</name>
</gene>
<feature type="region of interest" description="Disordered" evidence="1">
    <location>
        <begin position="177"/>
        <end position="197"/>
    </location>
</feature>
<evidence type="ECO:0000256" key="1">
    <source>
        <dbReference type="SAM" id="MobiDB-lite"/>
    </source>
</evidence>
<comment type="caution">
    <text evidence="4">The sequence shown here is derived from an EMBL/GenBank/DDBJ whole genome shotgun (WGS) entry which is preliminary data.</text>
</comment>
<evidence type="ECO:0000313" key="5">
    <source>
        <dbReference type="Proteomes" id="UP000494165"/>
    </source>
</evidence>
<feature type="signal peptide" evidence="3">
    <location>
        <begin position="1"/>
        <end position="24"/>
    </location>
</feature>
<reference evidence="4 5" key="1">
    <citation type="submission" date="2020-04" db="EMBL/GenBank/DDBJ databases">
        <authorList>
            <person name="Alioto T."/>
            <person name="Alioto T."/>
            <person name="Gomez Garrido J."/>
        </authorList>
    </citation>
    <scope>NUCLEOTIDE SEQUENCE [LARGE SCALE GENOMIC DNA]</scope>
</reference>